<comment type="caution">
    <text evidence="9">The sequence shown here is derived from an EMBL/GenBank/DDBJ whole genome shotgun (WGS) entry which is preliminary data.</text>
</comment>
<feature type="transmembrane region" description="Helical" evidence="7">
    <location>
        <begin position="38"/>
        <end position="57"/>
    </location>
</feature>
<feature type="transmembrane region" description="Helical" evidence="7">
    <location>
        <begin position="175"/>
        <end position="197"/>
    </location>
</feature>
<proteinExistence type="predicted"/>
<evidence type="ECO:0000256" key="2">
    <source>
        <dbReference type="ARBA" id="ARBA00022448"/>
    </source>
</evidence>
<feature type="transmembrane region" description="Helical" evidence="7">
    <location>
        <begin position="261"/>
        <end position="280"/>
    </location>
</feature>
<evidence type="ECO:0000313" key="9">
    <source>
        <dbReference type="EMBL" id="TPX63034.1"/>
    </source>
</evidence>
<dbReference type="InterPro" id="IPR004840">
    <property type="entry name" value="Amino_acid_permease_CS"/>
</dbReference>
<accession>A0A507EGR3</accession>
<evidence type="ECO:0000313" key="10">
    <source>
        <dbReference type="Proteomes" id="UP000320333"/>
    </source>
</evidence>
<dbReference type="InterPro" id="IPR004841">
    <property type="entry name" value="AA-permease/SLC12A_dom"/>
</dbReference>
<keyword evidence="4" id="KW-0029">Amino-acid transport</keyword>
<dbReference type="Pfam" id="PF00324">
    <property type="entry name" value="AA_permease"/>
    <property type="match status" value="1"/>
</dbReference>
<keyword evidence="2" id="KW-0813">Transport</keyword>
<dbReference type="AlphaFoldDB" id="A0A507EGR3"/>
<comment type="subcellular location">
    <subcellularLocation>
        <location evidence="1">Membrane</location>
        <topology evidence="1">Multi-pass membrane protein</topology>
    </subcellularLocation>
</comment>
<dbReference type="PANTHER" id="PTHR43341">
    <property type="entry name" value="AMINO ACID PERMEASE"/>
    <property type="match status" value="1"/>
</dbReference>
<dbReference type="PANTHER" id="PTHR43341:SF1">
    <property type="entry name" value="GENERAL AMINO-ACID PERMEASE GAP1"/>
    <property type="match status" value="1"/>
</dbReference>
<dbReference type="PIRSF" id="PIRSF006060">
    <property type="entry name" value="AA_transporter"/>
    <property type="match status" value="1"/>
</dbReference>
<feature type="transmembrane region" description="Helical" evidence="7">
    <location>
        <begin position="312"/>
        <end position="336"/>
    </location>
</feature>
<dbReference type="PROSITE" id="PS00218">
    <property type="entry name" value="AMINO_ACID_PERMEASE_1"/>
    <property type="match status" value="1"/>
</dbReference>
<evidence type="ECO:0000256" key="4">
    <source>
        <dbReference type="ARBA" id="ARBA00022970"/>
    </source>
</evidence>
<feature type="transmembrane region" description="Helical" evidence="7">
    <location>
        <begin position="142"/>
        <end position="163"/>
    </location>
</feature>
<dbReference type="GO" id="GO:0015171">
    <property type="term" value="F:amino acid transmembrane transporter activity"/>
    <property type="evidence" value="ECO:0007669"/>
    <property type="project" value="TreeGrafter"/>
</dbReference>
<organism evidence="9 10">
    <name type="scientific">Chytriomyces confervae</name>
    <dbReference type="NCBI Taxonomy" id="246404"/>
    <lineage>
        <taxon>Eukaryota</taxon>
        <taxon>Fungi</taxon>
        <taxon>Fungi incertae sedis</taxon>
        <taxon>Chytridiomycota</taxon>
        <taxon>Chytridiomycota incertae sedis</taxon>
        <taxon>Chytridiomycetes</taxon>
        <taxon>Chytridiales</taxon>
        <taxon>Chytriomycetaceae</taxon>
        <taxon>Chytriomyces</taxon>
    </lineage>
</organism>
<feature type="transmembrane region" description="Helical" evidence="7">
    <location>
        <begin position="357"/>
        <end position="378"/>
    </location>
</feature>
<evidence type="ECO:0000256" key="6">
    <source>
        <dbReference type="ARBA" id="ARBA00023136"/>
    </source>
</evidence>
<dbReference type="FunFam" id="1.20.1740.10:FF:000001">
    <property type="entry name" value="Amino acid permease"/>
    <property type="match status" value="1"/>
</dbReference>
<evidence type="ECO:0000256" key="3">
    <source>
        <dbReference type="ARBA" id="ARBA00022692"/>
    </source>
</evidence>
<dbReference type="Gene3D" id="1.20.1740.10">
    <property type="entry name" value="Amino acid/polyamine transporter I"/>
    <property type="match status" value="1"/>
</dbReference>
<protein>
    <recommendedName>
        <fullName evidence="8">Amino acid permease/ SLC12A domain-containing protein</fullName>
    </recommendedName>
</protein>
<keyword evidence="10" id="KW-1185">Reference proteome</keyword>
<feature type="transmembrane region" description="Helical" evidence="7">
    <location>
        <begin position="429"/>
        <end position="450"/>
    </location>
</feature>
<dbReference type="InterPro" id="IPR050524">
    <property type="entry name" value="APC_YAT"/>
</dbReference>
<dbReference type="STRING" id="246404.A0A507EGR3"/>
<feature type="transmembrane region" description="Helical" evidence="7">
    <location>
        <begin position="384"/>
        <end position="409"/>
    </location>
</feature>
<dbReference type="OrthoDB" id="3900342at2759"/>
<feature type="transmembrane region" description="Helical" evidence="7">
    <location>
        <begin position="462"/>
        <end position="482"/>
    </location>
</feature>
<dbReference type="GO" id="GO:0016020">
    <property type="term" value="C:membrane"/>
    <property type="evidence" value="ECO:0007669"/>
    <property type="project" value="UniProtKB-SubCell"/>
</dbReference>
<gene>
    <name evidence="9" type="ORF">CcCBS67573_g08785</name>
</gene>
<dbReference type="Proteomes" id="UP000320333">
    <property type="component" value="Unassembled WGS sequence"/>
</dbReference>
<sequence length="535" mass="57830">MDTDKKVEETHAAEHNAAYATADGKHLHRKLEARHLQMIALGGTIGTGLFVGSGSTISVAGPLGVLISYSVVGILVYSVVTALGEMGTQVPVSGAFGELSSRFLDTSVGFTLGWNYYLQWLLTIPAELAVLGTIPQYWWPDVQAWVFTLICLVLLIMLNLLGVKSFGEVEYWLSFIKIAAVSIFIIIGIAIVCGANRDLGAIGFKNWNGANVEGAPVTSALAVMSTFTNAFYSYGGSELIGVTAGEAKNPRVSVPRAIKGTFWRIVVFYLISLLLVGMIIPLNDELLANTDVRTSPFTRVLAYAGIAGGPDIMNVIILISLFSASNGAIFAATRTLQSLAANRMAPTFLVSVTKRGVPLISICITAVFGGFALIGAYVGNGKVFNFLVNILSVSTLICWCCILVTHLRFRMAWRKQGRADADLIFRAPFFPYFDILGLLIGGVVLGYFLYTAATTEFEIVAHAPYVVGIPLFVVLAVGHKAYMTMITKKFTIGLDPMTVDFDTNVNGGIYENAEDEKIELEENKSVWAKIVRVLA</sequence>
<evidence type="ECO:0000259" key="8">
    <source>
        <dbReference type="Pfam" id="PF00324"/>
    </source>
</evidence>
<evidence type="ECO:0000256" key="5">
    <source>
        <dbReference type="ARBA" id="ARBA00022989"/>
    </source>
</evidence>
<dbReference type="EMBL" id="QEAP01000635">
    <property type="protein sequence ID" value="TPX63034.1"/>
    <property type="molecule type" value="Genomic_DNA"/>
</dbReference>
<feature type="domain" description="Amino acid permease/ SLC12A" evidence="8">
    <location>
        <begin position="35"/>
        <end position="483"/>
    </location>
</feature>
<evidence type="ECO:0000256" key="1">
    <source>
        <dbReference type="ARBA" id="ARBA00004141"/>
    </source>
</evidence>
<feature type="transmembrane region" description="Helical" evidence="7">
    <location>
        <begin position="63"/>
        <end position="83"/>
    </location>
</feature>
<name>A0A507EGR3_9FUNG</name>
<evidence type="ECO:0000256" key="7">
    <source>
        <dbReference type="SAM" id="Phobius"/>
    </source>
</evidence>
<keyword evidence="6 7" id="KW-0472">Membrane</keyword>
<reference evidence="9 10" key="1">
    <citation type="journal article" date="2019" name="Sci. Rep.">
        <title>Comparative genomics of chytrid fungi reveal insights into the obligate biotrophic and pathogenic lifestyle of Synchytrium endobioticum.</title>
        <authorList>
            <person name="van de Vossenberg B.T.L.H."/>
            <person name="Warris S."/>
            <person name="Nguyen H.D.T."/>
            <person name="van Gent-Pelzer M.P.E."/>
            <person name="Joly D.L."/>
            <person name="van de Geest H.C."/>
            <person name="Bonants P.J.M."/>
            <person name="Smith D.S."/>
            <person name="Levesque C.A."/>
            <person name="van der Lee T.A.J."/>
        </authorList>
    </citation>
    <scope>NUCLEOTIDE SEQUENCE [LARGE SCALE GENOMIC DNA]</scope>
    <source>
        <strain evidence="9 10">CBS 675.73</strain>
    </source>
</reference>
<keyword evidence="3 7" id="KW-0812">Transmembrane</keyword>
<keyword evidence="5 7" id="KW-1133">Transmembrane helix</keyword>
<feature type="transmembrane region" description="Helical" evidence="7">
    <location>
        <begin position="217"/>
        <end position="240"/>
    </location>
</feature>